<protein>
    <submittedName>
        <fullName evidence="2">Uncharacterized protein</fullName>
    </submittedName>
</protein>
<dbReference type="EMBL" id="CAMXCT010004225">
    <property type="protein sequence ID" value="CAI4008239.1"/>
    <property type="molecule type" value="Genomic_DNA"/>
</dbReference>
<evidence type="ECO:0000313" key="2">
    <source>
        <dbReference type="EMBL" id="CAI4008239.1"/>
    </source>
</evidence>
<sequence length="163" mass="18190">MGEAVPPSDGAAGDLASMRSRTEAAATPRLSSTAISTIIDLTGMSFSRKRKNQAGQDGKGRKRLTGDPVEARQEEAHQRQRMQSMQPKKPCGHMDLKAKNEDLKLEALLQQCALQLEALIKQWAVQLEALVQRRAVKLEAPVQQRALAWHQRRLKRVFRDRGG</sequence>
<keyword evidence="4" id="KW-1185">Reference proteome</keyword>
<reference evidence="3" key="2">
    <citation type="submission" date="2024-04" db="EMBL/GenBank/DDBJ databases">
        <authorList>
            <person name="Chen Y."/>
            <person name="Shah S."/>
            <person name="Dougan E. K."/>
            <person name="Thang M."/>
            <person name="Chan C."/>
        </authorList>
    </citation>
    <scope>NUCLEOTIDE SEQUENCE [LARGE SCALE GENOMIC DNA]</scope>
</reference>
<name>A0A9P1DFV8_9DINO</name>
<gene>
    <name evidence="2" type="ORF">C1SCF055_LOCUS33699</name>
</gene>
<dbReference type="AlphaFoldDB" id="A0A9P1DFV8"/>
<feature type="region of interest" description="Disordered" evidence="1">
    <location>
        <begin position="46"/>
        <end position="93"/>
    </location>
</feature>
<evidence type="ECO:0000313" key="4">
    <source>
        <dbReference type="Proteomes" id="UP001152797"/>
    </source>
</evidence>
<dbReference type="Proteomes" id="UP001152797">
    <property type="component" value="Unassembled WGS sequence"/>
</dbReference>
<accession>A0A9P1DFV8</accession>
<proteinExistence type="predicted"/>
<feature type="compositionally biased region" description="Basic and acidic residues" evidence="1">
    <location>
        <begin position="69"/>
        <end position="78"/>
    </location>
</feature>
<dbReference type="EMBL" id="CAMXCT020004225">
    <property type="protein sequence ID" value="CAL1161614.1"/>
    <property type="molecule type" value="Genomic_DNA"/>
</dbReference>
<dbReference type="EMBL" id="CAMXCT030004225">
    <property type="protein sequence ID" value="CAL4795551.1"/>
    <property type="molecule type" value="Genomic_DNA"/>
</dbReference>
<organism evidence="2">
    <name type="scientific">Cladocopium goreaui</name>
    <dbReference type="NCBI Taxonomy" id="2562237"/>
    <lineage>
        <taxon>Eukaryota</taxon>
        <taxon>Sar</taxon>
        <taxon>Alveolata</taxon>
        <taxon>Dinophyceae</taxon>
        <taxon>Suessiales</taxon>
        <taxon>Symbiodiniaceae</taxon>
        <taxon>Cladocopium</taxon>
    </lineage>
</organism>
<reference evidence="2" key="1">
    <citation type="submission" date="2022-10" db="EMBL/GenBank/DDBJ databases">
        <authorList>
            <person name="Chen Y."/>
            <person name="Dougan E. K."/>
            <person name="Chan C."/>
            <person name="Rhodes N."/>
            <person name="Thang M."/>
        </authorList>
    </citation>
    <scope>NUCLEOTIDE SEQUENCE</scope>
</reference>
<evidence type="ECO:0000313" key="3">
    <source>
        <dbReference type="EMBL" id="CAL1161614.1"/>
    </source>
</evidence>
<evidence type="ECO:0000256" key="1">
    <source>
        <dbReference type="SAM" id="MobiDB-lite"/>
    </source>
</evidence>
<comment type="caution">
    <text evidence="2">The sequence shown here is derived from an EMBL/GenBank/DDBJ whole genome shotgun (WGS) entry which is preliminary data.</text>
</comment>
<feature type="region of interest" description="Disordered" evidence="1">
    <location>
        <begin position="1"/>
        <end position="29"/>
    </location>
</feature>